<organism evidence="2">
    <name type="scientific">marine sediment metagenome</name>
    <dbReference type="NCBI Taxonomy" id="412755"/>
    <lineage>
        <taxon>unclassified sequences</taxon>
        <taxon>metagenomes</taxon>
        <taxon>ecological metagenomes</taxon>
    </lineage>
</organism>
<dbReference type="AlphaFoldDB" id="A0A0F9A0R9"/>
<dbReference type="Pfam" id="PF04545">
    <property type="entry name" value="Sigma70_r4"/>
    <property type="match status" value="1"/>
</dbReference>
<dbReference type="Gene3D" id="1.10.10.10">
    <property type="entry name" value="Winged helix-like DNA-binding domain superfamily/Winged helix DNA-binding domain"/>
    <property type="match status" value="1"/>
</dbReference>
<accession>A0A0F9A0R9</accession>
<gene>
    <name evidence="2" type="ORF">LCGC14_2970580</name>
</gene>
<comment type="caution">
    <text evidence="2">The sequence shown here is derived from an EMBL/GenBank/DDBJ whole genome shotgun (WGS) entry which is preliminary data.</text>
</comment>
<dbReference type="InterPro" id="IPR016032">
    <property type="entry name" value="Sig_transdc_resp-reg_C-effctor"/>
</dbReference>
<dbReference type="EMBL" id="LAZR01060383">
    <property type="protein sequence ID" value="KKK65791.1"/>
    <property type="molecule type" value="Genomic_DNA"/>
</dbReference>
<dbReference type="GO" id="GO:0006352">
    <property type="term" value="P:DNA-templated transcription initiation"/>
    <property type="evidence" value="ECO:0007669"/>
    <property type="project" value="InterPro"/>
</dbReference>
<dbReference type="GO" id="GO:0003677">
    <property type="term" value="F:DNA binding"/>
    <property type="evidence" value="ECO:0007669"/>
    <property type="project" value="InterPro"/>
</dbReference>
<name>A0A0F9A0R9_9ZZZZ</name>
<dbReference type="SUPFAM" id="SSF46894">
    <property type="entry name" value="C-terminal effector domain of the bipartite response regulators"/>
    <property type="match status" value="1"/>
</dbReference>
<dbReference type="InterPro" id="IPR007630">
    <property type="entry name" value="RNA_pol_sigma70_r4"/>
</dbReference>
<dbReference type="InterPro" id="IPR036388">
    <property type="entry name" value="WH-like_DNA-bd_sf"/>
</dbReference>
<dbReference type="GO" id="GO:0003700">
    <property type="term" value="F:DNA-binding transcription factor activity"/>
    <property type="evidence" value="ECO:0007669"/>
    <property type="project" value="InterPro"/>
</dbReference>
<evidence type="ECO:0000259" key="1">
    <source>
        <dbReference type="Pfam" id="PF04545"/>
    </source>
</evidence>
<reference evidence="2" key="1">
    <citation type="journal article" date="2015" name="Nature">
        <title>Complex archaea that bridge the gap between prokaryotes and eukaryotes.</title>
        <authorList>
            <person name="Spang A."/>
            <person name="Saw J.H."/>
            <person name="Jorgensen S.L."/>
            <person name="Zaremba-Niedzwiedzka K."/>
            <person name="Martijn J."/>
            <person name="Lind A.E."/>
            <person name="van Eijk R."/>
            <person name="Schleper C."/>
            <person name="Guy L."/>
            <person name="Ettema T.J."/>
        </authorList>
    </citation>
    <scope>NUCLEOTIDE SEQUENCE</scope>
</reference>
<protein>
    <recommendedName>
        <fullName evidence="1">RNA polymerase sigma-70 region 4 domain-containing protein</fullName>
    </recommendedName>
</protein>
<proteinExistence type="predicted"/>
<feature type="domain" description="RNA polymerase sigma-70 region 4" evidence="1">
    <location>
        <begin position="46"/>
        <end position="80"/>
    </location>
</feature>
<evidence type="ECO:0000313" key="2">
    <source>
        <dbReference type="EMBL" id="KKK65791.1"/>
    </source>
</evidence>
<sequence length="88" mass="10152">MKKEPDLVFLPPHMLDYVGNGATWEDLMADNFSTHTDWGFLENTPLTGREQNVVKLKYGKGLTSKQTSRELKVTRRTVTRDLSKIRKN</sequence>